<keyword evidence="1" id="KW-0808">Transferase</keyword>
<dbReference type="PANTHER" id="PTHR32463">
    <property type="entry name" value="L-FUCOSE KINASE"/>
    <property type="match status" value="1"/>
</dbReference>
<comment type="similarity">
    <text evidence="5">Belongs to the GHMP kinase family.</text>
</comment>
<keyword evidence="3" id="KW-0418">Kinase</keyword>
<name>A0AA88I851_ARTSF</name>
<evidence type="ECO:0000259" key="7">
    <source>
        <dbReference type="Pfam" id="PF00288"/>
    </source>
</evidence>
<dbReference type="GO" id="GO:0050201">
    <property type="term" value="F:fucokinase activity"/>
    <property type="evidence" value="ECO:0007669"/>
    <property type="project" value="TreeGrafter"/>
</dbReference>
<dbReference type="Gene3D" id="3.30.230.120">
    <property type="match status" value="1"/>
</dbReference>
<dbReference type="InterPro" id="IPR020568">
    <property type="entry name" value="Ribosomal_Su5_D2-typ_SF"/>
</dbReference>
<evidence type="ECO:0000256" key="2">
    <source>
        <dbReference type="ARBA" id="ARBA00022741"/>
    </source>
</evidence>
<keyword evidence="4" id="KW-0067">ATP-binding</keyword>
<dbReference type="AlphaFoldDB" id="A0AA88I851"/>
<feature type="transmembrane region" description="Helical" evidence="6">
    <location>
        <begin position="307"/>
        <end position="325"/>
    </location>
</feature>
<keyword evidence="10" id="KW-1185">Reference proteome</keyword>
<dbReference type="Pfam" id="PF00288">
    <property type="entry name" value="GHMP_kinases_N"/>
    <property type="match status" value="1"/>
</dbReference>
<dbReference type="Pfam" id="PF08544">
    <property type="entry name" value="GHMP_kinases_C"/>
    <property type="match status" value="1"/>
</dbReference>
<evidence type="ECO:0000259" key="8">
    <source>
        <dbReference type="Pfam" id="PF08544"/>
    </source>
</evidence>
<keyword evidence="6" id="KW-1133">Transmembrane helix</keyword>
<accession>A0AA88I851</accession>
<feature type="domain" description="GHMP kinase C-terminal" evidence="8">
    <location>
        <begin position="263"/>
        <end position="339"/>
    </location>
</feature>
<evidence type="ECO:0000256" key="5">
    <source>
        <dbReference type="ARBA" id="ARBA00038121"/>
    </source>
</evidence>
<proteinExistence type="inferred from homology"/>
<dbReference type="Proteomes" id="UP001187531">
    <property type="component" value="Unassembled WGS sequence"/>
</dbReference>
<protein>
    <submittedName>
        <fullName evidence="9">Uncharacterized protein</fullName>
    </submittedName>
</protein>
<organism evidence="9 10">
    <name type="scientific">Artemia franciscana</name>
    <name type="common">Brine shrimp</name>
    <name type="synonym">Artemia sanfranciscana</name>
    <dbReference type="NCBI Taxonomy" id="6661"/>
    <lineage>
        <taxon>Eukaryota</taxon>
        <taxon>Metazoa</taxon>
        <taxon>Ecdysozoa</taxon>
        <taxon>Arthropoda</taxon>
        <taxon>Crustacea</taxon>
        <taxon>Branchiopoda</taxon>
        <taxon>Anostraca</taxon>
        <taxon>Artemiidae</taxon>
        <taxon>Artemia</taxon>
    </lineage>
</organism>
<dbReference type="PRINTS" id="PR00959">
    <property type="entry name" value="MEVGALKINASE"/>
</dbReference>
<dbReference type="SUPFAM" id="SSF55060">
    <property type="entry name" value="GHMP Kinase, C-terminal domain"/>
    <property type="match status" value="1"/>
</dbReference>
<keyword evidence="2" id="KW-0547">Nucleotide-binding</keyword>
<dbReference type="InterPro" id="IPR052203">
    <property type="entry name" value="GHMP_Kinase-Related"/>
</dbReference>
<dbReference type="GO" id="GO:0042352">
    <property type="term" value="P:GDP-L-fucose salvage"/>
    <property type="evidence" value="ECO:0007669"/>
    <property type="project" value="TreeGrafter"/>
</dbReference>
<dbReference type="PANTHER" id="PTHR32463:SF0">
    <property type="entry name" value="L-FUCOSE KINASE"/>
    <property type="match status" value="1"/>
</dbReference>
<sequence>MNLNWTVASCPARIDLFGGWTDTPPICYSIEGAVVNAAITINEKHPITAKGRRIPQKVIKLIEEDSQNPAQFIRSLKDLENYRDPSLPGALFKACLIGSGFVNPSGPLLELQLQSTGIEIRTCSELPHGSGLGTSSILASCIIAVLWKLKNSKITIENEKLFHTVLKTEELLTTGGGWQDQVGGVVGGVKIGRCSNGSSFRITYEKIDSNISLLNENLKLIYTGKTRLAKNLLETVLQNWQNGEPEVTSALEELRLGSVECVRALQTEDMTLLGQCLSRYWYLKKILAKDAEPPHVSRLLNLIQPHTYGACLAGAGGGGFLIILVKRAKDFEKIRSIINNSQDPEIRQCSLYDLKIDTCGLKVTSENNSE</sequence>
<comment type="caution">
    <text evidence="9">The sequence shown here is derived from an EMBL/GenBank/DDBJ whole genome shotgun (WGS) entry which is preliminary data.</text>
</comment>
<dbReference type="InterPro" id="IPR006204">
    <property type="entry name" value="GHMP_kinase_N_dom"/>
</dbReference>
<evidence type="ECO:0000256" key="1">
    <source>
        <dbReference type="ARBA" id="ARBA00022679"/>
    </source>
</evidence>
<dbReference type="SUPFAM" id="SSF54211">
    <property type="entry name" value="Ribosomal protein S5 domain 2-like"/>
    <property type="match status" value="1"/>
</dbReference>
<dbReference type="InterPro" id="IPR013750">
    <property type="entry name" value="GHMP_kinase_C_dom"/>
</dbReference>
<gene>
    <name evidence="9" type="ORF">QYM36_001753</name>
</gene>
<keyword evidence="6" id="KW-0472">Membrane</keyword>
<evidence type="ECO:0000313" key="10">
    <source>
        <dbReference type="Proteomes" id="UP001187531"/>
    </source>
</evidence>
<evidence type="ECO:0000256" key="3">
    <source>
        <dbReference type="ARBA" id="ARBA00022777"/>
    </source>
</evidence>
<dbReference type="GO" id="GO:0005524">
    <property type="term" value="F:ATP binding"/>
    <property type="evidence" value="ECO:0007669"/>
    <property type="project" value="UniProtKB-KW"/>
</dbReference>
<evidence type="ECO:0000256" key="6">
    <source>
        <dbReference type="SAM" id="Phobius"/>
    </source>
</evidence>
<dbReference type="EMBL" id="JAVRJZ010000004">
    <property type="protein sequence ID" value="KAK2723184.1"/>
    <property type="molecule type" value="Genomic_DNA"/>
</dbReference>
<evidence type="ECO:0000256" key="4">
    <source>
        <dbReference type="ARBA" id="ARBA00022840"/>
    </source>
</evidence>
<dbReference type="InterPro" id="IPR036554">
    <property type="entry name" value="GHMP_kinase_C_sf"/>
</dbReference>
<evidence type="ECO:0000313" key="9">
    <source>
        <dbReference type="EMBL" id="KAK2723184.1"/>
    </source>
</evidence>
<reference evidence="9" key="1">
    <citation type="submission" date="2023-07" db="EMBL/GenBank/DDBJ databases">
        <title>Chromosome-level genome assembly of Artemia franciscana.</title>
        <authorList>
            <person name="Jo E."/>
        </authorList>
    </citation>
    <scope>NUCLEOTIDE SEQUENCE</scope>
    <source>
        <tissue evidence="9">Whole body</tissue>
    </source>
</reference>
<keyword evidence="6" id="KW-0812">Transmembrane</keyword>
<feature type="domain" description="GHMP kinase N-terminal" evidence="7">
    <location>
        <begin position="113"/>
        <end position="188"/>
    </location>
</feature>